<protein>
    <recommendedName>
        <fullName evidence="5">Membrane protein PTM1</fullName>
    </recommendedName>
</protein>
<keyword evidence="2" id="KW-0812">Transmembrane</keyword>
<feature type="transmembrane region" description="Helical" evidence="2">
    <location>
        <begin position="393"/>
        <end position="415"/>
    </location>
</feature>
<proteinExistence type="predicted"/>
<comment type="caution">
    <text evidence="3">The sequence shown here is derived from an EMBL/GenBank/DDBJ whole genome shotgun (WGS) entry which is preliminary data.</text>
</comment>
<evidence type="ECO:0000313" key="4">
    <source>
        <dbReference type="Proteomes" id="UP000189513"/>
    </source>
</evidence>
<dbReference type="VEuPathDB" id="FungiDB:BON22_4999"/>
<evidence type="ECO:0000256" key="1">
    <source>
        <dbReference type="SAM" id="MobiDB-lite"/>
    </source>
</evidence>
<evidence type="ECO:0000313" key="3">
    <source>
        <dbReference type="EMBL" id="ONH65127.1"/>
    </source>
</evidence>
<reference evidence="4" key="1">
    <citation type="journal article" date="2017" name="Genome Announc.">
        <title>Genome sequences of Cyberlindnera fabianii 65, Pichia kudriavzevii 129, and Saccharomyces cerevisiae 131 isolated from fermented masau fruits in Zimbabwe.</title>
        <authorList>
            <person name="van Rijswijck I.M.H."/>
            <person name="Derks M.F.L."/>
            <person name="Abee T."/>
            <person name="de Ridder D."/>
            <person name="Smid E.J."/>
        </authorList>
    </citation>
    <scope>NUCLEOTIDE SEQUENCE [LARGE SCALE GENOMIC DNA]</scope>
    <source>
        <strain evidence="4">65</strain>
    </source>
</reference>
<keyword evidence="2" id="KW-0472">Membrane</keyword>
<feature type="transmembrane region" description="Helical" evidence="2">
    <location>
        <begin position="256"/>
        <end position="277"/>
    </location>
</feature>
<keyword evidence="2" id="KW-1133">Transmembrane helix</keyword>
<dbReference type="Proteomes" id="UP000189513">
    <property type="component" value="Unassembled WGS sequence"/>
</dbReference>
<evidence type="ECO:0000256" key="2">
    <source>
        <dbReference type="SAM" id="Phobius"/>
    </source>
</evidence>
<sequence>MNGVFKSSAHCCQKTPSPSLSKTTLSTDLAMKPLRSLLLLILLLLETVVSKEVIHVTEQPPDQTEVNQFFNGLNGFFVEESPGLRCFPVVLSGDERSISWKNFKGEDKKLKEALEISYQVTKYEPAFRFSNDPERNETHVLVTVFRKKHIKNDMVFRGKSGFPLKVCSDEAIELGYCKRKHRGKLLFHYTDPETSKRLVVNEIIKDRDIHHEAFIADETGVYCIKALAPYAKSFELEVIVDDGHESSMIERHHTTYLFISWILFCFIDVVFVLRWVLWVKSKQVKLAIIPFPAMVLLIDAIFWIISNTLTTLNGLTYESGVVEGVKDLVNDSWKLWFKTFMLYQWASHFSYEPVIEYTGIKRYALAQLIIIVQFIIDLFDYTSLGTAMTLMPIINSVMTKLVTLYINFTVLHRLWQTMKHYKRFKKTQLPIYKQFKWLFLYEYVLIPSCVVAMMIGNVVIDHGLSISSTTFNPNYMIDGEVPMFGRTPTFIFGSAYICTWKGLTMLRYWTPNYFEKAEQYKDRIE</sequence>
<organism evidence="3 4">
    <name type="scientific">Cyberlindnera fabianii</name>
    <name type="common">Yeast</name>
    <name type="synonym">Hansenula fabianii</name>
    <dbReference type="NCBI Taxonomy" id="36022"/>
    <lineage>
        <taxon>Eukaryota</taxon>
        <taxon>Fungi</taxon>
        <taxon>Dikarya</taxon>
        <taxon>Ascomycota</taxon>
        <taxon>Saccharomycotina</taxon>
        <taxon>Saccharomycetes</taxon>
        <taxon>Phaffomycetales</taxon>
        <taxon>Phaffomycetaceae</taxon>
        <taxon>Cyberlindnera</taxon>
    </lineage>
</organism>
<name>A0A1V2KZQ3_CYBFA</name>
<evidence type="ECO:0008006" key="5">
    <source>
        <dbReference type="Google" id="ProtNLM"/>
    </source>
</evidence>
<keyword evidence="4" id="KW-1185">Reference proteome</keyword>
<dbReference type="AlphaFoldDB" id="A0A1V2KZQ3"/>
<gene>
    <name evidence="3" type="ORF">BON22_4999</name>
</gene>
<accession>A0A1V2KZQ3</accession>
<feature type="transmembrane region" description="Helical" evidence="2">
    <location>
        <begin position="435"/>
        <end position="460"/>
    </location>
</feature>
<dbReference type="EMBL" id="MPUK01000013">
    <property type="protein sequence ID" value="ONH65127.1"/>
    <property type="molecule type" value="Genomic_DNA"/>
</dbReference>
<feature type="transmembrane region" description="Helical" evidence="2">
    <location>
        <begin position="284"/>
        <end position="305"/>
    </location>
</feature>
<feature type="region of interest" description="Disordered" evidence="1">
    <location>
        <begin position="1"/>
        <end position="22"/>
    </location>
</feature>